<dbReference type="AlphaFoldDB" id="A0A3R6D9M8"/>
<protein>
    <submittedName>
        <fullName evidence="1">Uncharacterized protein</fullName>
    </submittedName>
</protein>
<evidence type="ECO:0000313" key="1">
    <source>
        <dbReference type="EMBL" id="RHF85509.1"/>
    </source>
</evidence>
<dbReference type="EMBL" id="QRHP01000004">
    <property type="protein sequence ID" value="RHF85509.1"/>
    <property type="molecule type" value="Genomic_DNA"/>
</dbReference>
<evidence type="ECO:0000313" key="2">
    <source>
        <dbReference type="Proteomes" id="UP000283701"/>
    </source>
</evidence>
<dbReference type="RefSeq" id="WP_118202677.1">
    <property type="nucleotide sequence ID" value="NZ_QRHP01000004.1"/>
</dbReference>
<proteinExistence type="predicted"/>
<comment type="caution">
    <text evidence="1">The sequence shown here is derived from an EMBL/GenBank/DDBJ whole genome shotgun (WGS) entry which is preliminary data.</text>
</comment>
<accession>A0A3R6D9M8</accession>
<sequence>MNFDYIKEAEPSTDDLRQLYDSLYQNLEKAEELYWTKPQRCGMMLRRATEKICRIYNGYYEIHFPESATLEDYLCYTGDDDHNAMVSRFLSVVRKEQRDRLEWLRVWGDECVFMEENPDQIRHNADKLYLNVKKMMVYMMEATKEMCLRIDHMENLQGRSFADDILPGYQSEEELEALEEQRQKEQRKSFWSSLFGKKSSIAFTEKATMGEKHVKD</sequence>
<dbReference type="Proteomes" id="UP000283701">
    <property type="component" value="Unassembled WGS sequence"/>
</dbReference>
<organism evidence="1 2">
    <name type="scientific">Roseburia inulinivorans</name>
    <dbReference type="NCBI Taxonomy" id="360807"/>
    <lineage>
        <taxon>Bacteria</taxon>
        <taxon>Bacillati</taxon>
        <taxon>Bacillota</taxon>
        <taxon>Clostridia</taxon>
        <taxon>Lachnospirales</taxon>
        <taxon>Lachnospiraceae</taxon>
        <taxon>Roseburia</taxon>
    </lineage>
</organism>
<name>A0A3R6D9M8_9FIRM</name>
<reference evidence="1 2" key="1">
    <citation type="submission" date="2018-08" db="EMBL/GenBank/DDBJ databases">
        <title>A genome reference for cultivated species of the human gut microbiota.</title>
        <authorList>
            <person name="Zou Y."/>
            <person name="Xue W."/>
            <person name="Luo G."/>
        </authorList>
    </citation>
    <scope>NUCLEOTIDE SEQUENCE [LARGE SCALE GENOMIC DNA]</scope>
    <source>
        <strain evidence="1 2">AM23-23AC</strain>
    </source>
</reference>
<gene>
    <name evidence="1" type="ORF">DW654_05800</name>
</gene>